<sequence length="267" mass="30743">MSQFSSYMQDNMDDNRSFSAQYLTPDNTQSQPRTQSSQSNIIQIVDSSFLSDAPQSVFSEYSTLDNPSVIPSIIQESNDLTPHTPESLLYSPALDTYPGDDRTDLNSRKQTIPRKSQKNMSNQTPQTSEQQSDSTSLSQESSNILLLQHILLEQPVSRNLDNSRLEQESSTPLIDTENQDINELRDLITTSNMILDSVHRNNVSYKNQEVNDKMKDIEYMHERQQDETTEIFKHPHEISQPELEYEHEHENEYSENVDLVITNEVRP</sequence>
<dbReference type="AlphaFoldDB" id="A0A397TIP5"/>
<dbReference type="Proteomes" id="UP000265703">
    <property type="component" value="Unassembled WGS sequence"/>
</dbReference>
<gene>
    <name evidence="2" type="ORF">C1645_346466</name>
</gene>
<proteinExistence type="predicted"/>
<feature type="compositionally biased region" description="Basic and acidic residues" evidence="1">
    <location>
        <begin position="241"/>
        <end position="252"/>
    </location>
</feature>
<accession>A0A397TIP5</accession>
<dbReference type="EMBL" id="QKYT01000038">
    <property type="protein sequence ID" value="RIA96816.1"/>
    <property type="molecule type" value="Genomic_DNA"/>
</dbReference>
<evidence type="ECO:0000313" key="2">
    <source>
        <dbReference type="EMBL" id="RIA96816.1"/>
    </source>
</evidence>
<evidence type="ECO:0000313" key="3">
    <source>
        <dbReference type="Proteomes" id="UP000265703"/>
    </source>
</evidence>
<dbReference type="OrthoDB" id="2402628at2759"/>
<keyword evidence="3" id="KW-1185">Reference proteome</keyword>
<feature type="region of interest" description="Disordered" evidence="1">
    <location>
        <begin position="77"/>
        <end position="140"/>
    </location>
</feature>
<reference evidence="2 3" key="1">
    <citation type="submission" date="2018-06" db="EMBL/GenBank/DDBJ databases">
        <title>Comparative genomics reveals the genomic features of Rhizophagus irregularis, R. cerebriforme, R. diaphanum and Gigaspora rosea, and their symbiotic lifestyle signature.</title>
        <authorList>
            <person name="Morin E."/>
            <person name="San Clemente H."/>
            <person name="Chen E.C.H."/>
            <person name="De La Providencia I."/>
            <person name="Hainaut M."/>
            <person name="Kuo A."/>
            <person name="Kohler A."/>
            <person name="Murat C."/>
            <person name="Tang N."/>
            <person name="Roy S."/>
            <person name="Loubradou J."/>
            <person name="Henrissat B."/>
            <person name="Grigoriev I.V."/>
            <person name="Corradi N."/>
            <person name="Roux C."/>
            <person name="Martin F.M."/>
        </authorList>
    </citation>
    <scope>NUCLEOTIDE SEQUENCE [LARGE SCALE GENOMIC DNA]</scope>
    <source>
        <strain evidence="2 3">DAOM 227022</strain>
    </source>
</reference>
<feature type="compositionally biased region" description="Low complexity" evidence="1">
    <location>
        <begin position="28"/>
        <end position="39"/>
    </location>
</feature>
<feature type="compositionally biased region" description="Low complexity" evidence="1">
    <location>
        <begin position="123"/>
        <end position="140"/>
    </location>
</feature>
<feature type="compositionally biased region" description="Polar residues" evidence="1">
    <location>
        <begin position="17"/>
        <end position="27"/>
    </location>
</feature>
<evidence type="ECO:0000256" key="1">
    <source>
        <dbReference type="SAM" id="MobiDB-lite"/>
    </source>
</evidence>
<name>A0A397TIP5_9GLOM</name>
<organism evidence="2 3">
    <name type="scientific">Glomus cerebriforme</name>
    <dbReference type="NCBI Taxonomy" id="658196"/>
    <lineage>
        <taxon>Eukaryota</taxon>
        <taxon>Fungi</taxon>
        <taxon>Fungi incertae sedis</taxon>
        <taxon>Mucoromycota</taxon>
        <taxon>Glomeromycotina</taxon>
        <taxon>Glomeromycetes</taxon>
        <taxon>Glomerales</taxon>
        <taxon>Glomeraceae</taxon>
        <taxon>Glomus</taxon>
    </lineage>
</organism>
<feature type="region of interest" description="Disordered" evidence="1">
    <location>
        <begin position="241"/>
        <end position="267"/>
    </location>
</feature>
<comment type="caution">
    <text evidence="2">The sequence shown here is derived from an EMBL/GenBank/DDBJ whole genome shotgun (WGS) entry which is preliminary data.</text>
</comment>
<feature type="region of interest" description="Disordered" evidence="1">
    <location>
        <begin position="1"/>
        <end position="39"/>
    </location>
</feature>
<protein>
    <submittedName>
        <fullName evidence="2">Uncharacterized protein</fullName>
    </submittedName>
</protein>